<dbReference type="Proteomes" id="UP000275408">
    <property type="component" value="Unassembled WGS sequence"/>
</dbReference>
<accession>A0A3M6URI5</accession>
<evidence type="ECO:0008006" key="3">
    <source>
        <dbReference type="Google" id="ProtNLM"/>
    </source>
</evidence>
<evidence type="ECO:0000313" key="1">
    <source>
        <dbReference type="EMBL" id="RMX56255.1"/>
    </source>
</evidence>
<gene>
    <name evidence="1" type="ORF">pdam_00024343</name>
</gene>
<comment type="caution">
    <text evidence="1">The sequence shown here is derived from an EMBL/GenBank/DDBJ whole genome shotgun (WGS) entry which is preliminary data.</text>
</comment>
<organism evidence="1 2">
    <name type="scientific">Pocillopora damicornis</name>
    <name type="common">Cauliflower coral</name>
    <name type="synonym">Millepora damicornis</name>
    <dbReference type="NCBI Taxonomy" id="46731"/>
    <lineage>
        <taxon>Eukaryota</taxon>
        <taxon>Metazoa</taxon>
        <taxon>Cnidaria</taxon>
        <taxon>Anthozoa</taxon>
        <taxon>Hexacorallia</taxon>
        <taxon>Scleractinia</taxon>
        <taxon>Astrocoeniina</taxon>
        <taxon>Pocilloporidae</taxon>
        <taxon>Pocillopora</taxon>
    </lineage>
</organism>
<reference evidence="1 2" key="1">
    <citation type="journal article" date="2018" name="Sci. Rep.">
        <title>Comparative analysis of the Pocillopora damicornis genome highlights role of immune system in coral evolution.</title>
        <authorList>
            <person name="Cunning R."/>
            <person name="Bay R.A."/>
            <person name="Gillette P."/>
            <person name="Baker A.C."/>
            <person name="Traylor-Knowles N."/>
        </authorList>
    </citation>
    <scope>NUCLEOTIDE SEQUENCE [LARGE SCALE GENOMIC DNA]</scope>
    <source>
        <strain evidence="1">RSMAS</strain>
        <tissue evidence="1">Whole animal</tissue>
    </source>
</reference>
<feature type="non-terminal residue" evidence="1">
    <location>
        <position position="93"/>
    </location>
</feature>
<protein>
    <recommendedName>
        <fullName evidence="3">Reverse transcriptase domain-containing protein</fullName>
    </recommendedName>
</protein>
<dbReference type="AlphaFoldDB" id="A0A3M6URI5"/>
<proteinExistence type="predicted"/>
<name>A0A3M6URI5_POCDA</name>
<sequence length="93" mass="10288">MPTDKAPGFDKVPISVVKDCLEHILPTLTDLINHSFSSSVFPLAWKQDEVIPHQKSGEDCHASVQLVTDNILRAMDSRQITATVLIDLSKAFD</sequence>
<dbReference type="EMBL" id="RCHS01000876">
    <property type="protein sequence ID" value="RMX56255.1"/>
    <property type="molecule type" value="Genomic_DNA"/>
</dbReference>
<evidence type="ECO:0000313" key="2">
    <source>
        <dbReference type="Proteomes" id="UP000275408"/>
    </source>
</evidence>
<keyword evidence="2" id="KW-1185">Reference proteome</keyword>